<dbReference type="GO" id="GO:0005886">
    <property type="term" value="C:plasma membrane"/>
    <property type="evidence" value="ECO:0007669"/>
    <property type="project" value="TreeGrafter"/>
</dbReference>
<keyword evidence="9" id="KW-0902">Two-component regulatory system</keyword>
<keyword evidence="8 11" id="KW-1133">Transmembrane helix</keyword>
<sequence>MTKPTSPHYSLRTRLTIVMAVGFLIVLSIISLGLWAHARNSANQTYDLLLEGASIVMEERLSVVDGEIIIDLPPAAHEILTLSRNDRVFYHLFDSQGKTITGNHELPPPPPVDEDRNTQFYDGVYDGSIIRFSTRYSTLISVDINETVGIQIGQTRDSRNALQWDIFLKGLVGLVTLAIVSLLFSRLAITRALKPLLGVEAEIAQMDPLQSKYLKAQPPREIGSLIRAINLFMLRLRTSRENAEQFIADVAHQMRTSLSTVAGHFQAARDIDDPKKRLETYIDAEHALKRTINSTNQLLSHAMIMYRHEEVEYGILDLEKTVRQAIERSLSADIQNLLEFDFRMEDDLCGHATINGDEVAIKEAIDNVIANAVQHTRRLVSIQISISRTSGPQQTLVLKFEDDGPGLTKDQADLALQRFTALGPNAGSGLGLSIVADVVKNHGGELRLGQSCLGGLSVELRFPENKQA</sequence>
<keyword evidence="10 11" id="KW-0472">Membrane</keyword>
<evidence type="ECO:0000256" key="7">
    <source>
        <dbReference type="ARBA" id="ARBA00022777"/>
    </source>
</evidence>
<evidence type="ECO:0000256" key="1">
    <source>
        <dbReference type="ARBA" id="ARBA00000085"/>
    </source>
</evidence>
<evidence type="ECO:0000256" key="3">
    <source>
        <dbReference type="ARBA" id="ARBA00012438"/>
    </source>
</evidence>
<dbReference type="Proteomes" id="UP000258927">
    <property type="component" value="Plasmid pHL2708X3"/>
</dbReference>
<dbReference type="InterPro" id="IPR005467">
    <property type="entry name" value="His_kinase_dom"/>
</dbReference>
<gene>
    <name evidence="14" type="ORF">MXMO3_03555</name>
</gene>
<dbReference type="KEGG" id="mmyr:MXMO3_03555"/>
<dbReference type="InterPro" id="IPR003660">
    <property type="entry name" value="HAMP_dom"/>
</dbReference>
<keyword evidence="14" id="KW-0614">Plasmid</keyword>
<evidence type="ECO:0000313" key="15">
    <source>
        <dbReference type="Proteomes" id="UP000258927"/>
    </source>
</evidence>
<proteinExistence type="predicted"/>
<comment type="subcellular location">
    <subcellularLocation>
        <location evidence="2">Membrane</location>
    </subcellularLocation>
</comment>
<protein>
    <recommendedName>
        <fullName evidence="3">histidine kinase</fullName>
        <ecNumber evidence="3">2.7.13.3</ecNumber>
    </recommendedName>
</protein>
<dbReference type="InterPro" id="IPR050428">
    <property type="entry name" value="TCS_sensor_his_kinase"/>
</dbReference>
<dbReference type="SUPFAM" id="SSF55874">
    <property type="entry name" value="ATPase domain of HSP90 chaperone/DNA topoisomerase II/histidine kinase"/>
    <property type="match status" value="1"/>
</dbReference>
<dbReference type="InterPro" id="IPR004358">
    <property type="entry name" value="Sig_transdc_His_kin-like_C"/>
</dbReference>
<evidence type="ECO:0000256" key="5">
    <source>
        <dbReference type="ARBA" id="ARBA00022679"/>
    </source>
</evidence>
<dbReference type="PROSITE" id="PS50885">
    <property type="entry name" value="HAMP"/>
    <property type="match status" value="1"/>
</dbReference>
<evidence type="ECO:0000256" key="2">
    <source>
        <dbReference type="ARBA" id="ARBA00004370"/>
    </source>
</evidence>
<feature type="domain" description="Histidine kinase" evidence="12">
    <location>
        <begin position="249"/>
        <end position="466"/>
    </location>
</feature>
<keyword evidence="4" id="KW-0597">Phosphoprotein</keyword>
<feature type="transmembrane region" description="Helical" evidence="11">
    <location>
        <begin position="166"/>
        <end position="189"/>
    </location>
</feature>
<dbReference type="InterPro" id="IPR003661">
    <property type="entry name" value="HisK_dim/P_dom"/>
</dbReference>
<dbReference type="PROSITE" id="PS50109">
    <property type="entry name" value="HIS_KIN"/>
    <property type="match status" value="1"/>
</dbReference>
<dbReference type="Gene3D" id="3.30.565.10">
    <property type="entry name" value="Histidine kinase-like ATPase, C-terminal domain"/>
    <property type="match status" value="1"/>
</dbReference>
<dbReference type="SMART" id="SM00387">
    <property type="entry name" value="HATPase_c"/>
    <property type="match status" value="1"/>
</dbReference>
<evidence type="ECO:0000259" key="12">
    <source>
        <dbReference type="PROSITE" id="PS50109"/>
    </source>
</evidence>
<evidence type="ECO:0000256" key="11">
    <source>
        <dbReference type="SAM" id="Phobius"/>
    </source>
</evidence>
<dbReference type="PANTHER" id="PTHR45436">
    <property type="entry name" value="SENSOR HISTIDINE KINASE YKOH"/>
    <property type="match status" value="1"/>
</dbReference>
<name>A0A2R4MJA0_9HYPH</name>
<evidence type="ECO:0000313" key="14">
    <source>
        <dbReference type="EMBL" id="AVX06058.1"/>
    </source>
</evidence>
<dbReference type="InterPro" id="IPR013727">
    <property type="entry name" value="2CSK_N"/>
</dbReference>
<reference evidence="14 15" key="1">
    <citation type="submission" date="2017-05" db="EMBL/GenBank/DDBJ databases">
        <title>Genome Analysis of Maritalea myrionectae HL2708#5.</title>
        <authorList>
            <consortium name="Cotde Inc.-PKNU"/>
            <person name="Jang D."/>
            <person name="Oh H.-M."/>
        </authorList>
    </citation>
    <scope>NUCLEOTIDE SEQUENCE [LARGE SCALE GENOMIC DNA]</scope>
    <source>
        <strain evidence="14 15">HL2708#5</strain>
        <plasmid evidence="15">phl2708x3</plasmid>
    </source>
</reference>
<keyword evidence="7 14" id="KW-0418">Kinase</keyword>
<dbReference type="AlphaFoldDB" id="A0A2R4MJA0"/>
<geneLocation type="plasmid" evidence="15">
    <name>phl2708x3</name>
</geneLocation>
<dbReference type="EMBL" id="CP021331">
    <property type="protein sequence ID" value="AVX06058.1"/>
    <property type="molecule type" value="Genomic_DNA"/>
</dbReference>
<evidence type="ECO:0000259" key="13">
    <source>
        <dbReference type="PROSITE" id="PS50885"/>
    </source>
</evidence>
<comment type="catalytic activity">
    <reaction evidence="1">
        <text>ATP + protein L-histidine = ADP + protein N-phospho-L-histidine.</text>
        <dbReference type="EC" id="2.7.13.3"/>
    </reaction>
</comment>
<evidence type="ECO:0000256" key="6">
    <source>
        <dbReference type="ARBA" id="ARBA00022692"/>
    </source>
</evidence>
<dbReference type="InterPro" id="IPR003594">
    <property type="entry name" value="HATPase_dom"/>
</dbReference>
<keyword evidence="5" id="KW-0808">Transferase</keyword>
<feature type="transmembrane region" description="Helical" evidence="11">
    <location>
        <begin position="15"/>
        <end position="36"/>
    </location>
</feature>
<feature type="domain" description="HAMP" evidence="13">
    <location>
        <begin position="190"/>
        <end position="241"/>
    </location>
</feature>
<dbReference type="Pfam" id="PF08521">
    <property type="entry name" value="2CSK_N"/>
    <property type="match status" value="1"/>
</dbReference>
<dbReference type="CDD" id="cd00082">
    <property type="entry name" value="HisKA"/>
    <property type="match status" value="1"/>
</dbReference>
<organism evidence="14 15">
    <name type="scientific">Maritalea myrionectae</name>
    <dbReference type="NCBI Taxonomy" id="454601"/>
    <lineage>
        <taxon>Bacteria</taxon>
        <taxon>Pseudomonadati</taxon>
        <taxon>Pseudomonadota</taxon>
        <taxon>Alphaproteobacteria</taxon>
        <taxon>Hyphomicrobiales</taxon>
        <taxon>Devosiaceae</taxon>
        <taxon>Maritalea</taxon>
    </lineage>
</organism>
<accession>A0A2R4MJA0</accession>
<keyword evidence="15" id="KW-1185">Reference proteome</keyword>
<dbReference type="InterPro" id="IPR036890">
    <property type="entry name" value="HATPase_C_sf"/>
</dbReference>
<evidence type="ECO:0000256" key="9">
    <source>
        <dbReference type="ARBA" id="ARBA00023012"/>
    </source>
</evidence>
<dbReference type="CDD" id="cd00075">
    <property type="entry name" value="HATPase"/>
    <property type="match status" value="1"/>
</dbReference>
<dbReference type="InterPro" id="IPR036097">
    <property type="entry name" value="HisK_dim/P_sf"/>
</dbReference>
<dbReference type="Gene3D" id="1.10.287.130">
    <property type="match status" value="1"/>
</dbReference>
<keyword evidence="6 11" id="KW-0812">Transmembrane</keyword>
<evidence type="ECO:0000256" key="10">
    <source>
        <dbReference type="ARBA" id="ARBA00023136"/>
    </source>
</evidence>
<dbReference type="GO" id="GO:0000155">
    <property type="term" value="F:phosphorelay sensor kinase activity"/>
    <property type="evidence" value="ECO:0007669"/>
    <property type="project" value="InterPro"/>
</dbReference>
<evidence type="ECO:0000256" key="8">
    <source>
        <dbReference type="ARBA" id="ARBA00022989"/>
    </source>
</evidence>
<dbReference type="PANTHER" id="PTHR45436:SF1">
    <property type="entry name" value="SENSOR PROTEIN QSEC"/>
    <property type="match status" value="1"/>
</dbReference>
<dbReference type="Pfam" id="PF02518">
    <property type="entry name" value="HATPase_c"/>
    <property type="match status" value="1"/>
</dbReference>
<dbReference type="SUPFAM" id="SSF47384">
    <property type="entry name" value="Homodimeric domain of signal transducing histidine kinase"/>
    <property type="match status" value="1"/>
</dbReference>
<dbReference type="RefSeq" id="WP_117397005.1">
    <property type="nucleotide sequence ID" value="NZ_CP021331.1"/>
</dbReference>
<evidence type="ECO:0000256" key="4">
    <source>
        <dbReference type="ARBA" id="ARBA00022553"/>
    </source>
</evidence>
<dbReference type="EC" id="2.7.13.3" evidence="3"/>
<dbReference type="PRINTS" id="PR00344">
    <property type="entry name" value="BCTRLSENSOR"/>
</dbReference>